<proteinExistence type="predicted"/>
<evidence type="ECO:0000313" key="2">
    <source>
        <dbReference type="Proteomes" id="UP000234789"/>
    </source>
</evidence>
<dbReference type="AlphaFoldDB" id="A0A2N5N6C1"/>
<accession>A0A2N5N6C1</accession>
<sequence length="52" mass="5788">MPAPAVLAIVPSPDFGGNRRLSLWRRGDFMYNGFTNTVMWLIEGDLECSGDL</sequence>
<dbReference type="EMBL" id="NFEZ01000004">
    <property type="protein sequence ID" value="PLT45904.1"/>
    <property type="molecule type" value="Genomic_DNA"/>
</dbReference>
<gene>
    <name evidence="1" type="ORF">B8V81_4335</name>
</gene>
<comment type="caution">
    <text evidence="1">The sequence shown here is derived from an EMBL/GenBank/DDBJ whole genome shotgun (WGS) entry which is preliminary data.</text>
</comment>
<keyword evidence="2" id="KW-1185">Reference proteome</keyword>
<reference evidence="1 2" key="1">
    <citation type="submission" date="2017-05" db="EMBL/GenBank/DDBJ databases">
        <title>Functional genome analysis of Paenibacillus pasadenensis strain R16: insights on endophytic life style and antifungal activity.</title>
        <authorList>
            <person name="Passera A."/>
            <person name="Marcolungo L."/>
            <person name="Casati P."/>
            <person name="Brasca M."/>
            <person name="Quaglino F."/>
            <person name="Delledonne M."/>
        </authorList>
    </citation>
    <scope>NUCLEOTIDE SEQUENCE [LARGE SCALE GENOMIC DNA]</scope>
    <source>
        <strain evidence="1 2">R16</strain>
    </source>
</reference>
<organism evidence="1 2">
    <name type="scientific">Paenibacillus pasadenensis</name>
    <dbReference type="NCBI Taxonomy" id="217090"/>
    <lineage>
        <taxon>Bacteria</taxon>
        <taxon>Bacillati</taxon>
        <taxon>Bacillota</taxon>
        <taxon>Bacilli</taxon>
        <taxon>Bacillales</taxon>
        <taxon>Paenibacillaceae</taxon>
        <taxon>Paenibacillus</taxon>
    </lineage>
</organism>
<protein>
    <submittedName>
        <fullName evidence="1">Uncharacterized protein</fullName>
    </submittedName>
</protein>
<evidence type="ECO:0000313" key="1">
    <source>
        <dbReference type="EMBL" id="PLT45904.1"/>
    </source>
</evidence>
<name>A0A2N5N6C1_9BACL</name>
<dbReference type="Proteomes" id="UP000234789">
    <property type="component" value="Unassembled WGS sequence"/>
</dbReference>